<dbReference type="AlphaFoldDB" id="A0A9N8EJY8"/>
<dbReference type="Gene3D" id="3.90.226.10">
    <property type="entry name" value="2-enoyl-CoA Hydratase, Chain A, domain 1"/>
    <property type="match status" value="1"/>
</dbReference>
<accession>A0A9N8EJY8</accession>
<evidence type="ECO:0000313" key="3">
    <source>
        <dbReference type="EMBL" id="CAB9522123.1"/>
    </source>
</evidence>
<evidence type="ECO:0000256" key="1">
    <source>
        <dbReference type="ARBA" id="ARBA00005254"/>
    </source>
</evidence>
<protein>
    <submittedName>
        <fullName evidence="3">Hydroxybutyryl-CoA dehydratase-like protein, mitochondrial</fullName>
    </submittedName>
</protein>
<dbReference type="InterPro" id="IPR029045">
    <property type="entry name" value="ClpP/crotonase-like_dom_sf"/>
</dbReference>
<dbReference type="InterPro" id="IPR001753">
    <property type="entry name" value="Enoyl-CoA_hydra/iso"/>
</dbReference>
<dbReference type="CDD" id="cd06558">
    <property type="entry name" value="crotonase-like"/>
    <property type="match status" value="1"/>
</dbReference>
<dbReference type="Proteomes" id="UP001153069">
    <property type="component" value="Unassembled WGS sequence"/>
</dbReference>
<organism evidence="3 4">
    <name type="scientific">Seminavis robusta</name>
    <dbReference type="NCBI Taxonomy" id="568900"/>
    <lineage>
        <taxon>Eukaryota</taxon>
        <taxon>Sar</taxon>
        <taxon>Stramenopiles</taxon>
        <taxon>Ochrophyta</taxon>
        <taxon>Bacillariophyta</taxon>
        <taxon>Bacillariophyceae</taxon>
        <taxon>Bacillariophycidae</taxon>
        <taxon>Naviculales</taxon>
        <taxon>Naviculaceae</taxon>
        <taxon>Seminavis</taxon>
    </lineage>
</organism>
<keyword evidence="4" id="KW-1185">Reference proteome</keyword>
<reference evidence="3" key="1">
    <citation type="submission" date="2020-06" db="EMBL/GenBank/DDBJ databases">
        <authorList>
            <consortium name="Plant Systems Biology data submission"/>
        </authorList>
    </citation>
    <scope>NUCLEOTIDE SEQUENCE</scope>
    <source>
        <strain evidence="3">D6</strain>
    </source>
</reference>
<evidence type="ECO:0000313" key="4">
    <source>
        <dbReference type="Proteomes" id="UP001153069"/>
    </source>
</evidence>
<dbReference type="InterPro" id="IPR018376">
    <property type="entry name" value="Enoyl-CoA_hyd/isom_CS"/>
</dbReference>
<comment type="similarity">
    <text evidence="1 2">Belongs to the enoyl-CoA hydratase/isomerase family.</text>
</comment>
<gene>
    <name evidence="3" type="ORF">SEMRO_1270_G257930.1</name>
</gene>
<evidence type="ECO:0000256" key="2">
    <source>
        <dbReference type="RuleBase" id="RU003707"/>
    </source>
</evidence>
<dbReference type="PROSITE" id="PS00166">
    <property type="entry name" value="ENOYL_COA_HYDRATASE"/>
    <property type="match status" value="1"/>
</dbReference>
<dbReference type="PANTHER" id="PTHR11941">
    <property type="entry name" value="ENOYL-COA HYDRATASE-RELATED"/>
    <property type="match status" value="1"/>
</dbReference>
<proteinExistence type="inferred from homology"/>
<dbReference type="EMBL" id="CAICTM010001268">
    <property type="protein sequence ID" value="CAB9522123.1"/>
    <property type="molecule type" value="Genomic_DNA"/>
</dbReference>
<dbReference type="SUPFAM" id="SSF52096">
    <property type="entry name" value="ClpP/crotonase"/>
    <property type="match status" value="1"/>
</dbReference>
<dbReference type="Pfam" id="PF00378">
    <property type="entry name" value="ECH_1"/>
    <property type="match status" value="1"/>
</dbReference>
<dbReference type="GO" id="GO:0006635">
    <property type="term" value="P:fatty acid beta-oxidation"/>
    <property type="evidence" value="ECO:0007669"/>
    <property type="project" value="TreeGrafter"/>
</dbReference>
<dbReference type="GO" id="GO:0005739">
    <property type="term" value="C:mitochondrion"/>
    <property type="evidence" value="ECO:0007669"/>
    <property type="project" value="TreeGrafter"/>
</dbReference>
<name>A0A9N8EJY8_9STRA</name>
<comment type="caution">
    <text evidence="3">The sequence shown here is derived from an EMBL/GenBank/DDBJ whole genome shotgun (WGS) entry which is preliminary data.</text>
</comment>
<dbReference type="PANTHER" id="PTHR11941:SF173">
    <property type="entry name" value="3-HYDROXYBUTYRYL-COA DEHYDRATASE-LIKE PROTEIN, MITOCHONDRIAL"/>
    <property type="match status" value="1"/>
</dbReference>
<dbReference type="GO" id="GO:0003824">
    <property type="term" value="F:catalytic activity"/>
    <property type="evidence" value="ECO:0007669"/>
    <property type="project" value="InterPro"/>
</dbReference>
<sequence>MNAVRGILRVSTTKTCSQSFTTTTSLLRQNHHVRFLTTSSSDSLVDWHVDSASKVGTITLQSPQSFNALTMELGAAFHSTITQIRHDLTTGRQNVNAIVLQGAGDKAFSAGGNVAWLQSLRHNSIPENEALMLQFYRSFLSIRQLPVPVVAALQGPAIGAGCCLAMACDLRVAVADTKLLGFTFSKLGIHSGLGGTHLLQRLVGSSSKANEWLLTGKVLTGREAHQWGLVNRLVDDVRDVKPAAVELAHEVARQNPMAIRTMIATLRYQQDQGLEESILMEAKAQAICYSRNDWGEGVQAAIEKRDPEFDDYHTTPATTATNK</sequence>
<dbReference type="OrthoDB" id="2139957at2759"/>